<dbReference type="PROSITE" id="PS52050">
    <property type="entry name" value="WYL"/>
    <property type="match status" value="1"/>
</dbReference>
<sequence>MENIKKFERIVHLFFLLQSRFALPIQELTEKFQVTKRTIYRDLSLLERAGVPIVHSSGSGYSIVDGFRLPPARLTQAEVRSVMIAEKIMLHHETESVRKNFERVLTKIKGSFQGHQKNEILQLQDKLLINRKPNEKDYIPDIMDTLLKSSVDKKLTRILYKNAKDDVPNLRTIEPVGVFNENGNWYLLAYCHSRRDYRNFRFDRIQKLDVLEKHFHKDHPLVSELNKQHGHSPYYTEIAVLVDKKYAHFLSFERDNFGYVKEVINSEGVLMYFNCSAHPTSFVRWFLRFIDVGEIIEPIHLKQELLVIVKAGMLRNGSSKARPD</sequence>
<dbReference type="InterPro" id="IPR026881">
    <property type="entry name" value="WYL_dom"/>
</dbReference>
<dbReference type="EMBL" id="QKLU01000003">
    <property type="protein sequence ID" value="PYF74709.1"/>
    <property type="molecule type" value="Genomic_DNA"/>
</dbReference>
<name>A0A318USW8_9SPHI</name>
<dbReference type="Proteomes" id="UP000248198">
    <property type="component" value="Unassembled WGS sequence"/>
</dbReference>
<dbReference type="InterPro" id="IPR036388">
    <property type="entry name" value="WH-like_DNA-bd_sf"/>
</dbReference>
<accession>A0A318USW8</accession>
<evidence type="ECO:0000256" key="2">
    <source>
        <dbReference type="ARBA" id="ARBA00023163"/>
    </source>
</evidence>
<keyword evidence="2" id="KW-0804">Transcription</keyword>
<keyword evidence="5" id="KW-1185">Reference proteome</keyword>
<evidence type="ECO:0000313" key="5">
    <source>
        <dbReference type="Proteomes" id="UP000248198"/>
    </source>
</evidence>
<dbReference type="OrthoDB" id="9815009at2"/>
<keyword evidence="4" id="KW-0238">DNA-binding</keyword>
<protein>
    <submittedName>
        <fullName evidence="4">Putative DNA-binding transcriptional regulator YafY</fullName>
    </submittedName>
</protein>
<proteinExistence type="predicted"/>
<keyword evidence="1" id="KW-0805">Transcription regulation</keyword>
<dbReference type="Pfam" id="PF08279">
    <property type="entry name" value="HTH_11"/>
    <property type="match status" value="1"/>
</dbReference>
<dbReference type="Pfam" id="PF13280">
    <property type="entry name" value="WYL"/>
    <property type="match status" value="1"/>
</dbReference>
<reference evidence="4 5" key="1">
    <citation type="submission" date="2018-06" db="EMBL/GenBank/DDBJ databases">
        <title>Genomic Encyclopedia of Archaeal and Bacterial Type Strains, Phase II (KMG-II): from individual species to whole genera.</title>
        <authorList>
            <person name="Goeker M."/>
        </authorList>
    </citation>
    <scope>NUCLEOTIDE SEQUENCE [LARGE SCALE GENOMIC DNA]</scope>
    <source>
        <strain evidence="4 5">DSM 27372</strain>
    </source>
</reference>
<dbReference type="PANTHER" id="PTHR34580">
    <property type="match status" value="1"/>
</dbReference>
<feature type="domain" description="HTH deoR-type" evidence="3">
    <location>
        <begin position="6"/>
        <end position="61"/>
    </location>
</feature>
<organism evidence="4 5">
    <name type="scientific">Pedobacter nutrimenti</name>
    <dbReference type="NCBI Taxonomy" id="1241337"/>
    <lineage>
        <taxon>Bacteria</taxon>
        <taxon>Pseudomonadati</taxon>
        <taxon>Bacteroidota</taxon>
        <taxon>Sphingobacteriia</taxon>
        <taxon>Sphingobacteriales</taxon>
        <taxon>Sphingobacteriaceae</taxon>
        <taxon>Pedobacter</taxon>
    </lineage>
</organism>
<dbReference type="RefSeq" id="WP_110829430.1">
    <property type="nucleotide sequence ID" value="NZ_QKLU01000003.1"/>
</dbReference>
<evidence type="ECO:0000259" key="3">
    <source>
        <dbReference type="PROSITE" id="PS51000"/>
    </source>
</evidence>
<dbReference type="InterPro" id="IPR001034">
    <property type="entry name" value="DeoR_HTH"/>
</dbReference>
<dbReference type="GO" id="GO:0003700">
    <property type="term" value="F:DNA-binding transcription factor activity"/>
    <property type="evidence" value="ECO:0007669"/>
    <property type="project" value="InterPro"/>
</dbReference>
<dbReference type="GO" id="GO:0003677">
    <property type="term" value="F:DNA binding"/>
    <property type="evidence" value="ECO:0007669"/>
    <property type="project" value="UniProtKB-KW"/>
</dbReference>
<dbReference type="SUPFAM" id="SSF46785">
    <property type="entry name" value="Winged helix' DNA-binding domain"/>
    <property type="match status" value="1"/>
</dbReference>
<gene>
    <name evidence="4" type="ORF">B0O44_103155</name>
</gene>
<dbReference type="Gene3D" id="1.10.10.10">
    <property type="entry name" value="Winged helix-like DNA-binding domain superfamily/Winged helix DNA-binding domain"/>
    <property type="match status" value="1"/>
</dbReference>
<comment type="caution">
    <text evidence="4">The sequence shown here is derived from an EMBL/GenBank/DDBJ whole genome shotgun (WGS) entry which is preliminary data.</text>
</comment>
<dbReference type="PROSITE" id="PS51000">
    <property type="entry name" value="HTH_DEOR_2"/>
    <property type="match status" value="1"/>
</dbReference>
<evidence type="ECO:0000256" key="1">
    <source>
        <dbReference type="ARBA" id="ARBA00023015"/>
    </source>
</evidence>
<dbReference type="PANTHER" id="PTHR34580:SF1">
    <property type="entry name" value="PROTEIN PAFC"/>
    <property type="match status" value="1"/>
</dbReference>
<evidence type="ECO:0000313" key="4">
    <source>
        <dbReference type="EMBL" id="PYF74709.1"/>
    </source>
</evidence>
<dbReference type="InterPro" id="IPR051534">
    <property type="entry name" value="CBASS_pafABC_assoc_protein"/>
</dbReference>
<dbReference type="InterPro" id="IPR036390">
    <property type="entry name" value="WH_DNA-bd_sf"/>
</dbReference>
<dbReference type="AlphaFoldDB" id="A0A318USW8"/>
<dbReference type="InterPro" id="IPR013196">
    <property type="entry name" value="HTH_11"/>
</dbReference>